<organism evidence="2 3">
    <name type="scientific">Mikania micrantha</name>
    <name type="common">bitter vine</name>
    <dbReference type="NCBI Taxonomy" id="192012"/>
    <lineage>
        <taxon>Eukaryota</taxon>
        <taxon>Viridiplantae</taxon>
        <taxon>Streptophyta</taxon>
        <taxon>Embryophyta</taxon>
        <taxon>Tracheophyta</taxon>
        <taxon>Spermatophyta</taxon>
        <taxon>Magnoliopsida</taxon>
        <taxon>eudicotyledons</taxon>
        <taxon>Gunneridae</taxon>
        <taxon>Pentapetalae</taxon>
        <taxon>asterids</taxon>
        <taxon>campanulids</taxon>
        <taxon>Asterales</taxon>
        <taxon>Asteraceae</taxon>
        <taxon>Asteroideae</taxon>
        <taxon>Heliantheae alliance</taxon>
        <taxon>Eupatorieae</taxon>
        <taxon>Mikania</taxon>
    </lineage>
</organism>
<feature type="region of interest" description="Disordered" evidence="1">
    <location>
        <begin position="1"/>
        <end position="41"/>
    </location>
</feature>
<gene>
    <name evidence="2" type="ORF">E3N88_02658</name>
</gene>
<evidence type="ECO:0000313" key="2">
    <source>
        <dbReference type="EMBL" id="KAD7479522.1"/>
    </source>
</evidence>
<feature type="compositionally biased region" description="Basic and acidic residues" evidence="1">
    <location>
        <begin position="1"/>
        <end position="23"/>
    </location>
</feature>
<dbReference type="Proteomes" id="UP000326396">
    <property type="component" value="Linkage Group LG1"/>
</dbReference>
<protein>
    <submittedName>
        <fullName evidence="2">Uncharacterized protein</fullName>
    </submittedName>
</protein>
<comment type="caution">
    <text evidence="2">The sequence shown here is derived from an EMBL/GenBank/DDBJ whole genome shotgun (WGS) entry which is preliminary data.</text>
</comment>
<evidence type="ECO:0000313" key="3">
    <source>
        <dbReference type="Proteomes" id="UP000326396"/>
    </source>
</evidence>
<dbReference type="EMBL" id="SZYD01000001">
    <property type="protein sequence ID" value="KAD7479522.1"/>
    <property type="molecule type" value="Genomic_DNA"/>
</dbReference>
<evidence type="ECO:0000256" key="1">
    <source>
        <dbReference type="SAM" id="MobiDB-lite"/>
    </source>
</evidence>
<reference evidence="2 3" key="1">
    <citation type="submission" date="2019-05" db="EMBL/GenBank/DDBJ databases">
        <title>Mikania micrantha, genome provides insights into the molecular mechanism of rapid growth.</title>
        <authorList>
            <person name="Liu B."/>
        </authorList>
    </citation>
    <scope>NUCLEOTIDE SEQUENCE [LARGE SCALE GENOMIC DNA]</scope>
    <source>
        <strain evidence="2">NLD-2019</strain>
        <tissue evidence="2">Leaf</tissue>
    </source>
</reference>
<accession>A0A5N6Q4L5</accession>
<sequence>MCSRRRREDEETGFKQGDGEKGSRSTGSNKATRKKGEGGKEVVTVQEGVDQRIQEQWIKGKAEEGLCLAAQEDKGTTRVMAGLEPWQGLCRSLAIGLLSPEVGVKSNPS</sequence>
<keyword evidence="3" id="KW-1185">Reference proteome</keyword>
<name>A0A5N6Q4L5_9ASTR</name>
<dbReference type="AlphaFoldDB" id="A0A5N6Q4L5"/>
<proteinExistence type="predicted"/>